<dbReference type="AlphaFoldDB" id="A0A7T8GLW4"/>
<evidence type="ECO:0000313" key="3">
    <source>
        <dbReference type="Proteomes" id="UP000595437"/>
    </source>
</evidence>
<gene>
    <name evidence="2" type="ORF">FKW44_024604</name>
</gene>
<organism evidence="2 3">
    <name type="scientific">Caligus rogercresseyi</name>
    <name type="common">Sea louse</name>
    <dbReference type="NCBI Taxonomy" id="217165"/>
    <lineage>
        <taxon>Eukaryota</taxon>
        <taxon>Metazoa</taxon>
        <taxon>Ecdysozoa</taxon>
        <taxon>Arthropoda</taxon>
        <taxon>Crustacea</taxon>
        <taxon>Multicrustacea</taxon>
        <taxon>Hexanauplia</taxon>
        <taxon>Copepoda</taxon>
        <taxon>Siphonostomatoida</taxon>
        <taxon>Caligidae</taxon>
        <taxon>Caligus</taxon>
    </lineage>
</organism>
<feature type="non-terminal residue" evidence="2">
    <location>
        <position position="1"/>
    </location>
</feature>
<protein>
    <submittedName>
        <fullName evidence="2">Nuclear VCPlike</fullName>
    </submittedName>
</protein>
<name>A0A7T8GLW4_CALRO</name>
<dbReference type="Proteomes" id="UP000595437">
    <property type="component" value="Chromosome 20"/>
</dbReference>
<reference evidence="3" key="1">
    <citation type="submission" date="2021-01" db="EMBL/GenBank/DDBJ databases">
        <title>Caligus Genome Assembly.</title>
        <authorList>
            <person name="Gallardo-Escarate C."/>
        </authorList>
    </citation>
    <scope>NUCLEOTIDE SEQUENCE [LARGE SCALE GENOMIC DNA]</scope>
</reference>
<sequence>YPEYNRIKLRQFRGTVEDAFNKIQESESPPSSSKSDEEPKKENGQESSSSTKPKAEDPKPSLSSVMMNLYAKKEETEFDKIQQKALYFNNSNRNQQSLPNPPMSPQG</sequence>
<proteinExistence type="predicted"/>
<feature type="non-terminal residue" evidence="2">
    <location>
        <position position="107"/>
    </location>
</feature>
<dbReference type="EMBL" id="CP045909">
    <property type="protein sequence ID" value="QQP32329.1"/>
    <property type="molecule type" value="Genomic_DNA"/>
</dbReference>
<feature type="compositionally biased region" description="Basic and acidic residues" evidence="1">
    <location>
        <begin position="34"/>
        <end position="44"/>
    </location>
</feature>
<keyword evidence="3" id="KW-1185">Reference proteome</keyword>
<feature type="compositionally biased region" description="Polar residues" evidence="1">
    <location>
        <begin position="88"/>
        <end position="98"/>
    </location>
</feature>
<accession>A0A7T8GLW4</accession>
<evidence type="ECO:0000313" key="2">
    <source>
        <dbReference type="EMBL" id="QQP32329.1"/>
    </source>
</evidence>
<feature type="region of interest" description="Disordered" evidence="1">
    <location>
        <begin position="84"/>
        <end position="107"/>
    </location>
</feature>
<feature type="region of interest" description="Disordered" evidence="1">
    <location>
        <begin position="18"/>
        <end position="68"/>
    </location>
</feature>
<evidence type="ECO:0000256" key="1">
    <source>
        <dbReference type="SAM" id="MobiDB-lite"/>
    </source>
</evidence>